<organism evidence="2">
    <name type="scientific">marine sediment metagenome</name>
    <dbReference type="NCBI Taxonomy" id="412755"/>
    <lineage>
        <taxon>unclassified sequences</taxon>
        <taxon>metagenomes</taxon>
        <taxon>ecological metagenomes</taxon>
    </lineage>
</organism>
<evidence type="ECO:0000256" key="1">
    <source>
        <dbReference type="SAM" id="Phobius"/>
    </source>
</evidence>
<keyword evidence="1" id="KW-0812">Transmembrane</keyword>
<protein>
    <submittedName>
        <fullName evidence="2">Uncharacterized protein</fullName>
    </submittedName>
</protein>
<proteinExistence type="predicted"/>
<sequence length="85" mass="9433">MTDVEYRTAVVDRLTWIASILLVLGVALGGYLHCIAGEIDDIYLSTPRFPDIVKIQPMRPGAHGWSEKGPLQVELVEPRAEEADE</sequence>
<dbReference type="AlphaFoldDB" id="X0THL1"/>
<keyword evidence="1" id="KW-0472">Membrane</keyword>
<accession>X0THL1</accession>
<evidence type="ECO:0000313" key="2">
    <source>
        <dbReference type="EMBL" id="GAF87617.1"/>
    </source>
</evidence>
<feature type="transmembrane region" description="Helical" evidence="1">
    <location>
        <begin position="14"/>
        <end position="34"/>
    </location>
</feature>
<keyword evidence="1" id="KW-1133">Transmembrane helix</keyword>
<gene>
    <name evidence="2" type="ORF">S01H1_27121</name>
</gene>
<comment type="caution">
    <text evidence="2">The sequence shown here is derived from an EMBL/GenBank/DDBJ whole genome shotgun (WGS) entry which is preliminary data.</text>
</comment>
<name>X0THL1_9ZZZZ</name>
<dbReference type="EMBL" id="BARS01016485">
    <property type="protein sequence ID" value="GAF87617.1"/>
    <property type="molecule type" value="Genomic_DNA"/>
</dbReference>
<reference evidence="2" key="1">
    <citation type="journal article" date="2014" name="Front. Microbiol.">
        <title>High frequency of phylogenetically diverse reductive dehalogenase-homologous genes in deep subseafloor sedimentary metagenomes.</title>
        <authorList>
            <person name="Kawai M."/>
            <person name="Futagami T."/>
            <person name="Toyoda A."/>
            <person name="Takaki Y."/>
            <person name="Nishi S."/>
            <person name="Hori S."/>
            <person name="Arai W."/>
            <person name="Tsubouchi T."/>
            <person name="Morono Y."/>
            <person name="Uchiyama I."/>
            <person name="Ito T."/>
            <person name="Fujiyama A."/>
            <person name="Inagaki F."/>
            <person name="Takami H."/>
        </authorList>
    </citation>
    <scope>NUCLEOTIDE SEQUENCE</scope>
    <source>
        <strain evidence="2">Expedition CK06-06</strain>
    </source>
</reference>